<name>A0ABV7XHJ2_9SPHN</name>
<evidence type="ECO:0000259" key="2">
    <source>
        <dbReference type="Pfam" id="PF07811"/>
    </source>
</evidence>
<feature type="transmembrane region" description="Helical" evidence="1">
    <location>
        <begin position="20"/>
        <end position="45"/>
    </location>
</feature>
<evidence type="ECO:0000256" key="1">
    <source>
        <dbReference type="SAM" id="Phobius"/>
    </source>
</evidence>
<gene>
    <name evidence="3" type="ORF">ACFOMD_16530</name>
</gene>
<comment type="caution">
    <text evidence="3">The sequence shown here is derived from an EMBL/GenBank/DDBJ whole genome shotgun (WGS) entry which is preliminary data.</text>
</comment>
<dbReference type="Pfam" id="PF07811">
    <property type="entry name" value="TadE"/>
    <property type="match status" value="1"/>
</dbReference>
<keyword evidence="1" id="KW-0812">Transmembrane</keyword>
<dbReference type="Proteomes" id="UP001595615">
    <property type="component" value="Unassembled WGS sequence"/>
</dbReference>
<keyword evidence="1" id="KW-1133">Transmembrane helix</keyword>
<dbReference type="EMBL" id="JBHRXV010000011">
    <property type="protein sequence ID" value="MFC3714179.1"/>
    <property type="molecule type" value="Genomic_DNA"/>
</dbReference>
<keyword evidence="1" id="KW-0472">Membrane</keyword>
<feature type="domain" description="TadE-like" evidence="2">
    <location>
        <begin position="17"/>
        <end position="57"/>
    </location>
</feature>
<sequence length="202" mass="22015">MSGRIPILRRLRRDQRGAAVVEFAFMVMPMLMMLLGGIELGYLAYSKTVLEGAIRQASHMAATGQYSADDIGDEVRERLARIGAVDDDVEIVTRAYGSFEDVQKPEPLTSDVEPLGGAPGRGDCFIDLNGDGQWSEDASQAGLGASEDIVYFEVTATYPLLFKMMGKLLDADEGRMTLVANATVKNEPFGDEREPAVERCIS</sequence>
<evidence type="ECO:0000313" key="4">
    <source>
        <dbReference type="Proteomes" id="UP001595615"/>
    </source>
</evidence>
<evidence type="ECO:0000313" key="3">
    <source>
        <dbReference type="EMBL" id="MFC3714179.1"/>
    </source>
</evidence>
<proteinExistence type="predicted"/>
<keyword evidence="4" id="KW-1185">Reference proteome</keyword>
<accession>A0ABV7XHJ2</accession>
<dbReference type="RefSeq" id="WP_380863365.1">
    <property type="nucleotide sequence ID" value="NZ_JBHRXV010000011.1"/>
</dbReference>
<reference evidence="4" key="1">
    <citation type="journal article" date="2019" name="Int. J. Syst. Evol. Microbiol.">
        <title>The Global Catalogue of Microorganisms (GCM) 10K type strain sequencing project: providing services to taxonomists for standard genome sequencing and annotation.</title>
        <authorList>
            <consortium name="The Broad Institute Genomics Platform"/>
            <consortium name="The Broad Institute Genome Sequencing Center for Infectious Disease"/>
            <person name="Wu L."/>
            <person name="Ma J."/>
        </authorList>
    </citation>
    <scope>NUCLEOTIDE SEQUENCE [LARGE SCALE GENOMIC DNA]</scope>
    <source>
        <strain evidence="4">KCTC 42644</strain>
    </source>
</reference>
<organism evidence="3 4">
    <name type="scientific">Sphingoaurantiacus capsulatus</name>
    <dbReference type="NCBI Taxonomy" id="1771310"/>
    <lineage>
        <taxon>Bacteria</taxon>
        <taxon>Pseudomonadati</taxon>
        <taxon>Pseudomonadota</taxon>
        <taxon>Alphaproteobacteria</taxon>
        <taxon>Sphingomonadales</taxon>
        <taxon>Sphingosinicellaceae</taxon>
        <taxon>Sphingoaurantiacus</taxon>
    </lineage>
</organism>
<dbReference type="InterPro" id="IPR012495">
    <property type="entry name" value="TadE-like_dom"/>
</dbReference>
<protein>
    <submittedName>
        <fullName evidence="3">TadE/TadG family type IV pilus assembly protein</fullName>
    </submittedName>
</protein>